<name>A0A180GRJ0_PUCT1</name>
<keyword evidence="4" id="KW-1185">Reference proteome</keyword>
<feature type="compositionally biased region" description="Polar residues" evidence="1">
    <location>
        <begin position="19"/>
        <end position="28"/>
    </location>
</feature>
<dbReference type="Proteomes" id="UP000005240">
    <property type="component" value="Unassembled WGS sequence"/>
</dbReference>
<accession>A0A180GRJ0</accession>
<dbReference type="EnsemblFungi" id="PTTG_03845-t43_1">
    <property type="protein sequence ID" value="PTTG_03845-t43_1-p1"/>
    <property type="gene ID" value="PTTG_03845"/>
</dbReference>
<reference evidence="3" key="4">
    <citation type="submission" date="2025-05" db="UniProtKB">
        <authorList>
            <consortium name="EnsemblFungi"/>
        </authorList>
    </citation>
    <scope>IDENTIFICATION</scope>
    <source>
        <strain evidence="3">isolate 1-1 / race 1 (BBBD)</strain>
    </source>
</reference>
<gene>
    <name evidence="2" type="ORF">PTTG_03845</name>
</gene>
<organism evidence="2">
    <name type="scientific">Puccinia triticina (isolate 1-1 / race 1 (BBBD))</name>
    <name type="common">Brown leaf rust fungus</name>
    <dbReference type="NCBI Taxonomy" id="630390"/>
    <lineage>
        <taxon>Eukaryota</taxon>
        <taxon>Fungi</taxon>
        <taxon>Dikarya</taxon>
        <taxon>Basidiomycota</taxon>
        <taxon>Pucciniomycotina</taxon>
        <taxon>Pucciniomycetes</taxon>
        <taxon>Pucciniales</taxon>
        <taxon>Pucciniaceae</taxon>
        <taxon>Puccinia</taxon>
    </lineage>
</organism>
<protein>
    <submittedName>
        <fullName evidence="2 3">Uncharacterized protein</fullName>
    </submittedName>
</protein>
<feature type="compositionally biased region" description="Basic residues" evidence="1">
    <location>
        <begin position="126"/>
        <end position="136"/>
    </location>
</feature>
<sequence>MPGLKGRAGPASPWGRASTPVSDESTLSVRRASPSRTIPPAEHAHEVLPPTAAPKQHPTATTSKLSNAPAGPPSSQHAPAGSHHRPPPRRLLLTSAPAARARQPLDTRPQRIRRPGRPAPAPGPRPAHHPAHRPGHNRPAPRSLGPPAAQPPRTQDMAQVRPVQTATSQLESVDDGRG</sequence>
<dbReference type="VEuPathDB" id="FungiDB:PTTG_03845"/>
<evidence type="ECO:0000313" key="3">
    <source>
        <dbReference type="EnsemblFungi" id="PTTG_03845-t43_1-p1"/>
    </source>
</evidence>
<evidence type="ECO:0000313" key="4">
    <source>
        <dbReference type="Proteomes" id="UP000005240"/>
    </source>
</evidence>
<proteinExistence type="predicted"/>
<dbReference type="EMBL" id="ADAS02000032">
    <property type="protein sequence ID" value="OAV95144.1"/>
    <property type="molecule type" value="Genomic_DNA"/>
</dbReference>
<feature type="compositionally biased region" description="Polar residues" evidence="1">
    <location>
        <begin position="152"/>
        <end position="171"/>
    </location>
</feature>
<reference evidence="2" key="1">
    <citation type="submission" date="2009-11" db="EMBL/GenBank/DDBJ databases">
        <authorList>
            <consortium name="The Broad Institute Genome Sequencing Platform"/>
            <person name="Ward D."/>
            <person name="Feldgarden M."/>
            <person name="Earl A."/>
            <person name="Young S.K."/>
            <person name="Zeng Q."/>
            <person name="Koehrsen M."/>
            <person name="Alvarado L."/>
            <person name="Berlin A."/>
            <person name="Bochicchio J."/>
            <person name="Borenstein D."/>
            <person name="Chapman S.B."/>
            <person name="Chen Z."/>
            <person name="Engels R."/>
            <person name="Freedman E."/>
            <person name="Gellesch M."/>
            <person name="Goldberg J."/>
            <person name="Griggs A."/>
            <person name="Gujja S."/>
            <person name="Heilman E."/>
            <person name="Heiman D."/>
            <person name="Hepburn T."/>
            <person name="Howarth C."/>
            <person name="Jen D."/>
            <person name="Larson L."/>
            <person name="Lewis B."/>
            <person name="Mehta T."/>
            <person name="Park D."/>
            <person name="Pearson M."/>
            <person name="Roberts A."/>
            <person name="Saif S."/>
            <person name="Shea T."/>
            <person name="Shenoy N."/>
            <person name="Sisk P."/>
            <person name="Stolte C."/>
            <person name="Sykes S."/>
            <person name="Thomson T."/>
            <person name="Walk T."/>
            <person name="White J."/>
            <person name="Yandava C."/>
            <person name="Izard J."/>
            <person name="Baranova O.V."/>
            <person name="Blanton J.M."/>
            <person name="Tanner A.C."/>
            <person name="Dewhirst F.E."/>
            <person name="Haas B."/>
            <person name="Nusbaum C."/>
            <person name="Birren B."/>
        </authorList>
    </citation>
    <scope>NUCLEOTIDE SEQUENCE [LARGE SCALE GENOMIC DNA]</scope>
    <source>
        <strain evidence="2">1-1 BBBD Race 1</strain>
    </source>
</reference>
<feature type="region of interest" description="Disordered" evidence="1">
    <location>
        <begin position="1"/>
        <end position="178"/>
    </location>
</feature>
<evidence type="ECO:0000313" key="2">
    <source>
        <dbReference type="EMBL" id="OAV95144.1"/>
    </source>
</evidence>
<evidence type="ECO:0000256" key="1">
    <source>
        <dbReference type="SAM" id="MobiDB-lite"/>
    </source>
</evidence>
<dbReference type="AlphaFoldDB" id="A0A180GRJ0"/>
<reference evidence="3 4" key="3">
    <citation type="journal article" date="2017" name="G3 (Bethesda)">
        <title>Comparative analysis highlights variable genome content of wheat rusts and divergence of the mating loci.</title>
        <authorList>
            <person name="Cuomo C.A."/>
            <person name="Bakkeren G."/>
            <person name="Khalil H.B."/>
            <person name="Panwar V."/>
            <person name="Joly D."/>
            <person name="Linning R."/>
            <person name="Sakthikumar S."/>
            <person name="Song X."/>
            <person name="Adiconis X."/>
            <person name="Fan L."/>
            <person name="Goldberg J.M."/>
            <person name="Levin J.Z."/>
            <person name="Young S."/>
            <person name="Zeng Q."/>
            <person name="Anikster Y."/>
            <person name="Bruce M."/>
            <person name="Wang M."/>
            <person name="Yin C."/>
            <person name="McCallum B."/>
            <person name="Szabo L.J."/>
            <person name="Hulbert S."/>
            <person name="Chen X."/>
            <person name="Fellers J.P."/>
        </authorList>
    </citation>
    <scope>NUCLEOTIDE SEQUENCE</scope>
    <source>
        <strain evidence="3">isolate 1-1 / race 1 (BBBD)</strain>
        <strain evidence="4">Isolate 1-1 / race 1 (BBBD)</strain>
    </source>
</reference>
<reference evidence="2" key="2">
    <citation type="submission" date="2016-05" db="EMBL/GenBank/DDBJ databases">
        <title>Comparative analysis highlights variable genome content of wheat rusts and divergence of the mating loci.</title>
        <authorList>
            <person name="Cuomo C.A."/>
            <person name="Bakkeren G."/>
            <person name="Szabo L."/>
            <person name="Khalil H."/>
            <person name="Joly D."/>
            <person name="Goldberg J."/>
            <person name="Young S."/>
            <person name="Zeng Q."/>
            <person name="Fellers J."/>
        </authorList>
    </citation>
    <scope>NUCLEOTIDE SEQUENCE [LARGE SCALE GENOMIC DNA]</scope>
    <source>
        <strain evidence="2">1-1 BBBD Race 1</strain>
    </source>
</reference>